<dbReference type="Gene3D" id="3.40.190.10">
    <property type="entry name" value="Periplasmic binding protein-like II"/>
    <property type="match status" value="1"/>
</dbReference>
<keyword evidence="3" id="KW-1185">Reference proteome</keyword>
<dbReference type="SUPFAM" id="SSF53850">
    <property type="entry name" value="Periplasmic binding protein-like II"/>
    <property type="match status" value="1"/>
</dbReference>
<organism evidence="2 3">
    <name type="scientific">Candidimonas nitroreducens</name>
    <dbReference type="NCBI Taxonomy" id="683354"/>
    <lineage>
        <taxon>Bacteria</taxon>
        <taxon>Pseudomonadati</taxon>
        <taxon>Pseudomonadota</taxon>
        <taxon>Betaproteobacteria</taxon>
        <taxon>Burkholderiales</taxon>
        <taxon>Alcaligenaceae</taxon>
        <taxon>Candidimonas</taxon>
    </lineage>
</organism>
<reference evidence="3" key="1">
    <citation type="submission" date="2017-06" db="EMBL/GenBank/DDBJ databases">
        <title>Herbaspirillum phytohormonus sp. nov., isolated from the root nodule of Robinia pseudoacacia in lead-zinc mine.</title>
        <authorList>
            <person name="Fan M."/>
            <person name="Lin Y."/>
        </authorList>
    </citation>
    <scope>NUCLEOTIDE SEQUENCE [LARGE SCALE GENOMIC DNA]</scope>
    <source>
        <strain evidence="3">SC-089</strain>
    </source>
</reference>
<protein>
    <recommendedName>
        <fullName evidence="4">LacI family transcriptional regulator</fullName>
    </recommendedName>
</protein>
<sequence>MPAAGSRLGTLINTQETDSMRIPTHSITNVLFASLLAIAGAALPAAGQAADYPTSRPINILVGFPAGGPSDHAARILAAGLEKVWPQAKFIVMNQGGANGTIAINNVAHAAPDGYTLLLGTQSMVNIQYLHKKVPYDTAKDLVPVAMLLKMPNVLVVGPSVKAKNYAEFMQQVKAAPDKYTVFSSGIGSDPHLAAEEFMEKTGYKMLHVPYKGGAAGLMDMLAGRVDCSFATLGTVQGQLQKGKVRAFAVGSEKPYPLLPGVPTFEQLGVKGFAPSAWYGVLAPKGTPAAIVDKLNKAITQAMNSKEGVDQLASMGAEPTRLTPEEYNKVYQQDIVESGKLIKGLGIQPS</sequence>
<dbReference type="EMBL" id="NJIH01000006">
    <property type="protein sequence ID" value="OWT60241.1"/>
    <property type="molecule type" value="Genomic_DNA"/>
</dbReference>
<dbReference type="AlphaFoldDB" id="A0A225ML37"/>
<dbReference type="CDD" id="cd07012">
    <property type="entry name" value="PBP2_Bug_TTT"/>
    <property type="match status" value="1"/>
</dbReference>
<dbReference type="InterPro" id="IPR042100">
    <property type="entry name" value="Bug_dom1"/>
</dbReference>
<name>A0A225ML37_9BURK</name>
<evidence type="ECO:0000256" key="1">
    <source>
        <dbReference type="ARBA" id="ARBA00006987"/>
    </source>
</evidence>
<dbReference type="InterPro" id="IPR005064">
    <property type="entry name" value="BUG"/>
</dbReference>
<comment type="caution">
    <text evidence="2">The sequence shown here is derived from an EMBL/GenBank/DDBJ whole genome shotgun (WGS) entry which is preliminary data.</text>
</comment>
<dbReference type="Gene3D" id="3.40.190.150">
    <property type="entry name" value="Bordetella uptake gene, domain 1"/>
    <property type="match status" value="1"/>
</dbReference>
<proteinExistence type="inferred from homology"/>
<gene>
    <name evidence="2" type="ORF">CEY11_11315</name>
</gene>
<evidence type="ECO:0008006" key="4">
    <source>
        <dbReference type="Google" id="ProtNLM"/>
    </source>
</evidence>
<dbReference type="Pfam" id="PF03401">
    <property type="entry name" value="TctC"/>
    <property type="match status" value="1"/>
</dbReference>
<dbReference type="PANTHER" id="PTHR42928:SF5">
    <property type="entry name" value="BLR1237 PROTEIN"/>
    <property type="match status" value="1"/>
</dbReference>
<dbReference type="PIRSF" id="PIRSF017082">
    <property type="entry name" value="YflP"/>
    <property type="match status" value="1"/>
</dbReference>
<dbReference type="Proteomes" id="UP000214603">
    <property type="component" value="Unassembled WGS sequence"/>
</dbReference>
<evidence type="ECO:0000313" key="2">
    <source>
        <dbReference type="EMBL" id="OWT60241.1"/>
    </source>
</evidence>
<accession>A0A225ML37</accession>
<comment type="similarity">
    <text evidence="1">Belongs to the UPF0065 (bug) family.</text>
</comment>
<dbReference type="PANTHER" id="PTHR42928">
    <property type="entry name" value="TRICARBOXYLATE-BINDING PROTEIN"/>
    <property type="match status" value="1"/>
</dbReference>
<evidence type="ECO:0000313" key="3">
    <source>
        <dbReference type="Proteomes" id="UP000214603"/>
    </source>
</evidence>